<dbReference type="InterPro" id="IPR025850">
    <property type="entry name" value="SUKH-3"/>
</dbReference>
<gene>
    <name evidence="2" type="ORF">QIS99_05065</name>
</gene>
<dbReference type="EMBL" id="JASCIR010000003">
    <property type="protein sequence ID" value="MDI3385588.1"/>
    <property type="molecule type" value="Genomic_DNA"/>
</dbReference>
<organism evidence="2 3">
    <name type="scientific">Streptomyces solicavernae</name>
    <dbReference type="NCBI Taxonomy" id="3043614"/>
    <lineage>
        <taxon>Bacteria</taxon>
        <taxon>Bacillati</taxon>
        <taxon>Actinomycetota</taxon>
        <taxon>Actinomycetes</taxon>
        <taxon>Kitasatosporales</taxon>
        <taxon>Streptomycetaceae</taxon>
        <taxon>Streptomyces</taxon>
    </lineage>
</organism>
<proteinExistence type="predicted"/>
<keyword evidence="3" id="KW-1185">Reference proteome</keyword>
<evidence type="ECO:0000313" key="2">
    <source>
        <dbReference type="EMBL" id="MDI3385588.1"/>
    </source>
</evidence>
<protein>
    <submittedName>
        <fullName evidence="2">SUKH-3 domain-containing protein</fullName>
    </submittedName>
</protein>
<reference evidence="2 3" key="1">
    <citation type="submission" date="2023-05" db="EMBL/GenBank/DDBJ databases">
        <title>Draft genome sequence of Streptomyces sp. B-S-A8 isolated from a cave soil in Thailand.</title>
        <authorList>
            <person name="Chamroensaksri N."/>
            <person name="Muangham S."/>
        </authorList>
    </citation>
    <scope>NUCLEOTIDE SEQUENCE [LARGE SCALE GENOMIC DNA]</scope>
    <source>
        <strain evidence="2 3">B-S-A8</strain>
    </source>
</reference>
<dbReference type="Proteomes" id="UP001224661">
    <property type="component" value="Unassembled WGS sequence"/>
</dbReference>
<dbReference type="Pfam" id="PF14433">
    <property type="entry name" value="SUKH-3"/>
    <property type="match status" value="1"/>
</dbReference>
<name>A0ABT6RME0_9ACTN</name>
<evidence type="ECO:0000313" key="3">
    <source>
        <dbReference type="Proteomes" id="UP001224661"/>
    </source>
</evidence>
<feature type="region of interest" description="Disordered" evidence="1">
    <location>
        <begin position="1"/>
        <end position="36"/>
    </location>
</feature>
<evidence type="ECO:0000256" key="1">
    <source>
        <dbReference type="SAM" id="MobiDB-lite"/>
    </source>
</evidence>
<feature type="compositionally biased region" description="Low complexity" evidence="1">
    <location>
        <begin position="13"/>
        <end position="29"/>
    </location>
</feature>
<accession>A0ABT6RME0</accession>
<comment type="caution">
    <text evidence="2">The sequence shown here is derived from an EMBL/GenBank/DDBJ whole genome shotgun (WGS) entry which is preliminary data.</text>
</comment>
<sequence length="106" mass="11880">MVRRAARPPDQGSSAWTRTSTSRSSPQPRRASDEDIEEVVEFSRSVGAPLFPVGYETYDAATFLIDPDERCFLLHHSGPHFLGKGTWPALDMIRRGGAEEAWEDFV</sequence>